<dbReference type="Pfam" id="PF00563">
    <property type="entry name" value="EAL"/>
    <property type="match status" value="1"/>
</dbReference>
<name>A0ABU7J5H8_9GAMM</name>
<dbReference type="RefSeq" id="WP_330128848.1">
    <property type="nucleotide sequence ID" value="NZ_JAUHLI010000008.1"/>
</dbReference>
<reference evidence="5 6" key="1">
    <citation type="submission" date="2023-07" db="EMBL/GenBank/DDBJ databases">
        <title>Alkalimonas sp., MEB108 novel, alkaliphilic bacterium isolated from Lonar Lake, India.</title>
        <authorList>
            <person name="Joshi A."/>
            <person name="Thite S."/>
        </authorList>
    </citation>
    <scope>NUCLEOTIDE SEQUENCE [LARGE SCALE GENOMIC DNA]</scope>
    <source>
        <strain evidence="5 6">MEB108</strain>
    </source>
</reference>
<dbReference type="SMART" id="SM00091">
    <property type="entry name" value="PAS"/>
    <property type="match status" value="1"/>
</dbReference>
<dbReference type="CDD" id="cd00130">
    <property type="entry name" value="PAS"/>
    <property type="match status" value="2"/>
</dbReference>
<dbReference type="PROSITE" id="PS50113">
    <property type="entry name" value="PAC"/>
    <property type="match status" value="2"/>
</dbReference>
<dbReference type="CDD" id="cd01949">
    <property type="entry name" value="GGDEF"/>
    <property type="match status" value="1"/>
</dbReference>
<dbReference type="PROSITE" id="PS50883">
    <property type="entry name" value="EAL"/>
    <property type="match status" value="1"/>
</dbReference>
<dbReference type="Pfam" id="PF00989">
    <property type="entry name" value="PAS"/>
    <property type="match status" value="1"/>
</dbReference>
<keyword evidence="6" id="KW-1185">Reference proteome</keyword>
<dbReference type="InterPro" id="IPR052155">
    <property type="entry name" value="Biofilm_reg_signaling"/>
</dbReference>
<dbReference type="InterPro" id="IPR000700">
    <property type="entry name" value="PAS-assoc_C"/>
</dbReference>
<feature type="domain" description="EAL" evidence="3">
    <location>
        <begin position="434"/>
        <end position="688"/>
    </location>
</feature>
<dbReference type="NCBIfam" id="TIGR00254">
    <property type="entry name" value="GGDEF"/>
    <property type="match status" value="1"/>
</dbReference>
<dbReference type="PROSITE" id="PS50887">
    <property type="entry name" value="GGDEF"/>
    <property type="match status" value="1"/>
</dbReference>
<feature type="domain" description="PAC" evidence="2">
    <location>
        <begin position="206"/>
        <end position="256"/>
    </location>
</feature>
<sequence>MLESYARLTPGAFYLFQSDAFGRYSLPAISEQIQAILGFDAGTLSQNPQLFFDRLHPDDRARVHAYIQQSRQDLSSFHCEYRIQHQAGQWVWLASHSEPEQLAGNIILWRGFLYDISAQKNAELQLQQSIQSSIALLNHIMDAVISIDEQGIILSFNRSAELLLGYQESEAVGQNISLIMPEHHAQQHDGYLERYKQHKVAKIVGNTRKLEAQHKDGHLIPIELRVNEIQDSLGKRFLGVLRDLSEQQQQSKLINQLTHRDPLTLLPNRMAFVDELSKISNHFELNTTSYGLYLLNIDNFKQLNSVHGRQFCDRILLKVAKRLQQYSTDATKLARVGGDEFALLIALPNSKATGLKKIACKQARQLLQLYDTPIQWNEKSCLISLSIGVCLIEPSMNSEQSLQYAETAVKYAKQQGKNSYQIFTSELENKHNSESVLAVDLRHAIELDQLEVHLQGQFDVNERLIGAEALLRWQHPTKGQIPPGVFIPLAEESGLIVAIGRWLIEESGKILHRWKHSPQSRDLKLAINISSRQFSDPSFIKDLLNCQMRYQFTASQLHLELTESLLINNAAEVASTMMKLNGRGFTFSLDDFGTGYSSLAYLKHLPLQTLKIDRSFVNDIHVNQNDSLIARSIISLAHNMGLDVIAEGVETKEQLNALRSMGCTCFQGYFFQHPESIETFTKRYLEPEKPKWGLGSVG</sequence>
<evidence type="ECO:0000259" key="2">
    <source>
        <dbReference type="PROSITE" id="PS50113"/>
    </source>
</evidence>
<proteinExistence type="predicted"/>
<dbReference type="Gene3D" id="3.30.450.20">
    <property type="entry name" value="PAS domain"/>
    <property type="match status" value="2"/>
</dbReference>
<feature type="domain" description="PAC" evidence="2">
    <location>
        <begin position="77"/>
        <end position="128"/>
    </location>
</feature>
<dbReference type="SUPFAM" id="SSF55073">
    <property type="entry name" value="Nucleotide cyclase"/>
    <property type="match status" value="1"/>
</dbReference>
<evidence type="ECO:0000259" key="3">
    <source>
        <dbReference type="PROSITE" id="PS50883"/>
    </source>
</evidence>
<dbReference type="CDD" id="cd01948">
    <property type="entry name" value="EAL"/>
    <property type="match status" value="1"/>
</dbReference>
<evidence type="ECO:0000313" key="6">
    <source>
        <dbReference type="Proteomes" id="UP001336314"/>
    </source>
</evidence>
<dbReference type="SUPFAM" id="SSF55785">
    <property type="entry name" value="PYP-like sensor domain (PAS domain)"/>
    <property type="match status" value="2"/>
</dbReference>
<dbReference type="InterPro" id="IPR035919">
    <property type="entry name" value="EAL_sf"/>
</dbReference>
<dbReference type="Pfam" id="PF00990">
    <property type="entry name" value="GGDEF"/>
    <property type="match status" value="1"/>
</dbReference>
<dbReference type="InterPro" id="IPR001633">
    <property type="entry name" value="EAL_dom"/>
</dbReference>
<dbReference type="Pfam" id="PF08447">
    <property type="entry name" value="PAS_3"/>
    <property type="match status" value="1"/>
</dbReference>
<evidence type="ECO:0000259" key="1">
    <source>
        <dbReference type="PROSITE" id="PS50112"/>
    </source>
</evidence>
<dbReference type="Gene3D" id="3.30.70.270">
    <property type="match status" value="1"/>
</dbReference>
<dbReference type="NCBIfam" id="TIGR00229">
    <property type="entry name" value="sensory_box"/>
    <property type="match status" value="2"/>
</dbReference>
<dbReference type="PROSITE" id="PS50112">
    <property type="entry name" value="PAS"/>
    <property type="match status" value="1"/>
</dbReference>
<evidence type="ECO:0000259" key="4">
    <source>
        <dbReference type="PROSITE" id="PS50887"/>
    </source>
</evidence>
<dbReference type="InterPro" id="IPR000160">
    <property type="entry name" value="GGDEF_dom"/>
</dbReference>
<dbReference type="Gene3D" id="3.20.20.450">
    <property type="entry name" value="EAL domain"/>
    <property type="match status" value="1"/>
</dbReference>
<feature type="domain" description="PAS" evidence="1">
    <location>
        <begin position="136"/>
        <end position="199"/>
    </location>
</feature>
<dbReference type="EMBL" id="JAUHLI010000008">
    <property type="protein sequence ID" value="MEE2001754.1"/>
    <property type="molecule type" value="Genomic_DNA"/>
</dbReference>
<dbReference type="InterPro" id="IPR000014">
    <property type="entry name" value="PAS"/>
</dbReference>
<gene>
    <name evidence="5" type="ORF">QWY20_09860</name>
</gene>
<dbReference type="PANTHER" id="PTHR44757">
    <property type="entry name" value="DIGUANYLATE CYCLASE DGCP"/>
    <property type="match status" value="1"/>
</dbReference>
<dbReference type="SMART" id="SM00052">
    <property type="entry name" value="EAL"/>
    <property type="match status" value="1"/>
</dbReference>
<dbReference type="SUPFAM" id="SSF141868">
    <property type="entry name" value="EAL domain-like"/>
    <property type="match status" value="1"/>
</dbReference>
<dbReference type="InterPro" id="IPR029787">
    <property type="entry name" value="Nucleotide_cyclase"/>
</dbReference>
<dbReference type="Proteomes" id="UP001336314">
    <property type="component" value="Unassembled WGS sequence"/>
</dbReference>
<evidence type="ECO:0000313" key="5">
    <source>
        <dbReference type="EMBL" id="MEE2001754.1"/>
    </source>
</evidence>
<comment type="caution">
    <text evidence="5">The sequence shown here is derived from an EMBL/GenBank/DDBJ whole genome shotgun (WGS) entry which is preliminary data.</text>
</comment>
<organism evidence="5 6">
    <name type="scientific">Alkalimonas cellulosilytica</name>
    <dbReference type="NCBI Taxonomy" id="3058395"/>
    <lineage>
        <taxon>Bacteria</taxon>
        <taxon>Pseudomonadati</taxon>
        <taxon>Pseudomonadota</taxon>
        <taxon>Gammaproteobacteria</taxon>
        <taxon>Alkalimonas</taxon>
    </lineage>
</organism>
<feature type="domain" description="GGDEF" evidence="4">
    <location>
        <begin position="288"/>
        <end position="425"/>
    </location>
</feature>
<dbReference type="SMART" id="SM00086">
    <property type="entry name" value="PAC"/>
    <property type="match status" value="2"/>
</dbReference>
<accession>A0ABU7J5H8</accession>
<dbReference type="InterPro" id="IPR013767">
    <property type="entry name" value="PAS_fold"/>
</dbReference>
<dbReference type="InterPro" id="IPR035965">
    <property type="entry name" value="PAS-like_dom_sf"/>
</dbReference>
<dbReference type="InterPro" id="IPR001610">
    <property type="entry name" value="PAC"/>
</dbReference>
<dbReference type="PANTHER" id="PTHR44757:SF2">
    <property type="entry name" value="BIOFILM ARCHITECTURE MAINTENANCE PROTEIN MBAA"/>
    <property type="match status" value="1"/>
</dbReference>
<dbReference type="InterPro" id="IPR043128">
    <property type="entry name" value="Rev_trsase/Diguanyl_cyclase"/>
</dbReference>
<dbReference type="SMART" id="SM00267">
    <property type="entry name" value="GGDEF"/>
    <property type="match status" value="1"/>
</dbReference>
<protein>
    <submittedName>
        <fullName evidence="5">EAL domain-containing protein</fullName>
    </submittedName>
</protein>
<dbReference type="InterPro" id="IPR013655">
    <property type="entry name" value="PAS_fold_3"/>
</dbReference>